<dbReference type="InterPro" id="IPR007138">
    <property type="entry name" value="ABM_dom"/>
</dbReference>
<dbReference type="InterPro" id="IPR011008">
    <property type="entry name" value="Dimeric_a/b-barrel"/>
</dbReference>
<dbReference type="PANTHER" id="PTHR33336:SF15">
    <property type="entry name" value="ABM DOMAIN-CONTAINING PROTEIN"/>
    <property type="match status" value="1"/>
</dbReference>
<name>A0ABT5JQI3_9SPHN</name>
<gene>
    <name evidence="2" type="ORF">OIK40_10295</name>
</gene>
<organism evidence="2 3">
    <name type="scientific">Erythrobacter fulvus</name>
    <dbReference type="NCBI Taxonomy" id="2987523"/>
    <lineage>
        <taxon>Bacteria</taxon>
        <taxon>Pseudomonadati</taxon>
        <taxon>Pseudomonadota</taxon>
        <taxon>Alphaproteobacteria</taxon>
        <taxon>Sphingomonadales</taxon>
        <taxon>Erythrobacteraceae</taxon>
        <taxon>Erythrobacter/Porphyrobacter group</taxon>
        <taxon>Erythrobacter</taxon>
    </lineage>
</organism>
<dbReference type="SUPFAM" id="SSF54909">
    <property type="entry name" value="Dimeric alpha+beta barrel"/>
    <property type="match status" value="1"/>
</dbReference>
<reference evidence="2 3" key="1">
    <citation type="submission" date="2022-10" db="EMBL/GenBank/DDBJ databases">
        <title>Erythrobacter sp. sf7 Genome sequencing.</title>
        <authorList>
            <person name="Park S."/>
        </authorList>
    </citation>
    <scope>NUCLEOTIDE SEQUENCE [LARGE SCALE GENOMIC DNA]</scope>
    <source>
        <strain evidence="3">sf7</strain>
    </source>
</reference>
<dbReference type="Gene3D" id="3.30.70.100">
    <property type="match status" value="1"/>
</dbReference>
<accession>A0ABT5JQI3</accession>
<dbReference type="GO" id="GO:0004497">
    <property type="term" value="F:monooxygenase activity"/>
    <property type="evidence" value="ECO:0007669"/>
    <property type="project" value="UniProtKB-KW"/>
</dbReference>
<dbReference type="PANTHER" id="PTHR33336">
    <property type="entry name" value="QUINOL MONOOXYGENASE YGIN-RELATED"/>
    <property type="match status" value="1"/>
</dbReference>
<dbReference type="Proteomes" id="UP001216558">
    <property type="component" value="Unassembled WGS sequence"/>
</dbReference>
<comment type="caution">
    <text evidence="2">The sequence shown here is derived from an EMBL/GenBank/DDBJ whole genome shotgun (WGS) entry which is preliminary data.</text>
</comment>
<sequence>MLIVLAKAKLGEGAIDAARAAIADMVAASNAEAGCIAYAFTQDVLDPSVLHIVEKWQDEAALAAHFATPHMAAFGAAIAELDFKVIEAVKYHADDGAPVM</sequence>
<proteinExistence type="predicted"/>
<dbReference type="PROSITE" id="PS51725">
    <property type="entry name" value="ABM"/>
    <property type="match status" value="1"/>
</dbReference>
<keyword evidence="2" id="KW-0560">Oxidoreductase</keyword>
<evidence type="ECO:0000259" key="1">
    <source>
        <dbReference type="PROSITE" id="PS51725"/>
    </source>
</evidence>
<feature type="domain" description="ABM" evidence="1">
    <location>
        <begin position="2"/>
        <end position="93"/>
    </location>
</feature>
<evidence type="ECO:0000313" key="3">
    <source>
        <dbReference type="Proteomes" id="UP001216558"/>
    </source>
</evidence>
<dbReference type="InterPro" id="IPR050744">
    <property type="entry name" value="AI-2_Isomerase_LsrG"/>
</dbReference>
<dbReference type="RefSeq" id="WP_273678238.1">
    <property type="nucleotide sequence ID" value="NZ_JAQQXQ010000007.1"/>
</dbReference>
<keyword evidence="3" id="KW-1185">Reference proteome</keyword>
<evidence type="ECO:0000313" key="2">
    <source>
        <dbReference type="EMBL" id="MDC8755027.1"/>
    </source>
</evidence>
<protein>
    <submittedName>
        <fullName evidence="2">Quinol monooxygenase</fullName>
    </submittedName>
</protein>
<keyword evidence="2" id="KW-0503">Monooxygenase</keyword>
<dbReference type="Pfam" id="PF03992">
    <property type="entry name" value="ABM"/>
    <property type="match status" value="1"/>
</dbReference>
<dbReference type="EMBL" id="JAQQXQ010000007">
    <property type="protein sequence ID" value="MDC8755027.1"/>
    <property type="molecule type" value="Genomic_DNA"/>
</dbReference>